<keyword evidence="2" id="KW-1185">Reference proteome</keyword>
<gene>
    <name evidence="1" type="ORF">BU14_0216s0017</name>
</gene>
<dbReference type="EMBL" id="KV918886">
    <property type="protein sequence ID" value="OSX75926.1"/>
    <property type="molecule type" value="Genomic_DNA"/>
</dbReference>
<protein>
    <submittedName>
        <fullName evidence="1">Uncharacterized protein</fullName>
    </submittedName>
</protein>
<evidence type="ECO:0000313" key="2">
    <source>
        <dbReference type="Proteomes" id="UP000218209"/>
    </source>
</evidence>
<proteinExistence type="predicted"/>
<accession>A0A1X6P588</accession>
<name>A0A1X6P588_PORUM</name>
<reference evidence="1 2" key="1">
    <citation type="submission" date="2017-03" db="EMBL/GenBank/DDBJ databases">
        <title>WGS assembly of Porphyra umbilicalis.</title>
        <authorList>
            <person name="Brawley S.H."/>
            <person name="Blouin N.A."/>
            <person name="Ficko-Blean E."/>
            <person name="Wheeler G.L."/>
            <person name="Lohr M."/>
            <person name="Goodson H.V."/>
            <person name="Jenkins J.W."/>
            <person name="Blaby-Haas C.E."/>
            <person name="Helliwell K.E."/>
            <person name="Chan C."/>
            <person name="Marriage T."/>
            <person name="Bhattacharya D."/>
            <person name="Klein A.S."/>
            <person name="Badis Y."/>
            <person name="Brodie J."/>
            <person name="Cao Y."/>
            <person name="Collen J."/>
            <person name="Dittami S.M."/>
            <person name="Gachon C.M."/>
            <person name="Green B.R."/>
            <person name="Karpowicz S."/>
            <person name="Kim J.W."/>
            <person name="Kudahl U."/>
            <person name="Lin S."/>
            <person name="Michel G."/>
            <person name="Mittag M."/>
            <person name="Olson B.J."/>
            <person name="Pangilinan J."/>
            <person name="Peng Y."/>
            <person name="Qiu H."/>
            <person name="Shu S."/>
            <person name="Singer J.T."/>
            <person name="Smith A.G."/>
            <person name="Sprecher B.N."/>
            <person name="Wagner V."/>
            <person name="Wang W."/>
            <person name="Wang Z.-Y."/>
            <person name="Yan J."/>
            <person name="Yarish C."/>
            <person name="Zoeuner-Riek S."/>
            <person name="Zhuang Y."/>
            <person name="Zou Y."/>
            <person name="Lindquist E.A."/>
            <person name="Grimwood J."/>
            <person name="Barry K."/>
            <person name="Rokhsar D.S."/>
            <person name="Schmutz J."/>
            <person name="Stiller J.W."/>
            <person name="Grossman A.R."/>
            <person name="Prochnik S.E."/>
        </authorList>
    </citation>
    <scope>NUCLEOTIDE SEQUENCE [LARGE SCALE GENOMIC DNA]</scope>
    <source>
        <strain evidence="1">4086291</strain>
    </source>
</reference>
<sequence>MNITVFWEKTADTFKTQPEVFRARLVARLRSRWSVIRRIVQKYVSADKQYRSSVPTGEVEEDTVASVMKLYYGTNRVAKKSGEKVDAPVFWSVEAALLLSDCPKLSPKIGEPSSTNLEYRPVAMGAGGGDGTAGGAGARAVGDVDGDEIEENTNSDNQGAGAKLRMSLRPLSSKVVTVPSQCFS</sequence>
<dbReference type="AlphaFoldDB" id="A0A1X6P588"/>
<evidence type="ECO:0000313" key="1">
    <source>
        <dbReference type="EMBL" id="OSX75926.1"/>
    </source>
</evidence>
<dbReference type="Proteomes" id="UP000218209">
    <property type="component" value="Unassembled WGS sequence"/>
</dbReference>
<organism evidence="1 2">
    <name type="scientific">Porphyra umbilicalis</name>
    <name type="common">Purple laver</name>
    <name type="synonym">Red alga</name>
    <dbReference type="NCBI Taxonomy" id="2786"/>
    <lineage>
        <taxon>Eukaryota</taxon>
        <taxon>Rhodophyta</taxon>
        <taxon>Bangiophyceae</taxon>
        <taxon>Bangiales</taxon>
        <taxon>Bangiaceae</taxon>
        <taxon>Porphyra</taxon>
    </lineage>
</organism>